<keyword evidence="6" id="KW-0238">DNA-binding</keyword>
<dbReference type="GO" id="GO:0006281">
    <property type="term" value="P:DNA repair"/>
    <property type="evidence" value="ECO:0007669"/>
    <property type="project" value="UniProtKB-KW"/>
</dbReference>
<evidence type="ECO:0000256" key="7">
    <source>
        <dbReference type="ARBA" id="ARBA00023204"/>
    </source>
</evidence>
<dbReference type="SUPFAM" id="SSF52540">
    <property type="entry name" value="P-loop containing nucleoside triphosphate hydrolases"/>
    <property type="match status" value="1"/>
</dbReference>
<keyword evidence="1" id="KW-0547">Nucleotide-binding</keyword>
<dbReference type="EMBL" id="CAESAO010000017">
    <property type="protein sequence ID" value="CAB4338109.1"/>
    <property type="molecule type" value="Genomic_DNA"/>
</dbReference>
<evidence type="ECO:0000313" key="11">
    <source>
        <dbReference type="EMBL" id="CAB4338109.1"/>
    </source>
</evidence>
<proteinExistence type="predicted"/>
<feature type="domain" description="Helicase ATP-binding" evidence="9">
    <location>
        <begin position="295"/>
        <end position="462"/>
    </location>
</feature>
<dbReference type="Pfam" id="PF19833">
    <property type="entry name" value="RecG_dom3_C"/>
    <property type="match status" value="1"/>
</dbReference>
<dbReference type="CDD" id="cd04488">
    <property type="entry name" value="RecG_wedge_OBF"/>
    <property type="match status" value="1"/>
</dbReference>
<organism evidence="11">
    <name type="scientific">freshwater metagenome</name>
    <dbReference type="NCBI Taxonomy" id="449393"/>
    <lineage>
        <taxon>unclassified sequences</taxon>
        <taxon>metagenomes</taxon>
        <taxon>ecological metagenomes</taxon>
    </lineage>
</organism>
<dbReference type="PROSITE" id="PS51194">
    <property type="entry name" value="HELICASE_CTER"/>
    <property type="match status" value="1"/>
</dbReference>
<dbReference type="Gene3D" id="3.40.50.300">
    <property type="entry name" value="P-loop containing nucleotide triphosphate hydrolases"/>
    <property type="match status" value="2"/>
</dbReference>
<dbReference type="Pfam" id="PF00270">
    <property type="entry name" value="DEAD"/>
    <property type="match status" value="1"/>
</dbReference>
<evidence type="ECO:0000256" key="8">
    <source>
        <dbReference type="ARBA" id="ARBA00049819"/>
    </source>
</evidence>
<dbReference type="Gene3D" id="2.40.50.140">
    <property type="entry name" value="Nucleic acid-binding proteins"/>
    <property type="match status" value="1"/>
</dbReference>
<accession>A0A6J5ZC07</accession>
<evidence type="ECO:0000256" key="6">
    <source>
        <dbReference type="ARBA" id="ARBA00023125"/>
    </source>
</evidence>
<keyword evidence="3" id="KW-0378">Hydrolase</keyword>
<keyword evidence="2" id="KW-0227">DNA damage</keyword>
<keyword evidence="5" id="KW-0067">ATP-binding</keyword>
<dbReference type="InterPro" id="IPR011545">
    <property type="entry name" value="DEAD/DEAH_box_helicase_dom"/>
</dbReference>
<feature type="domain" description="Helicase C-terminal" evidence="10">
    <location>
        <begin position="482"/>
        <end position="643"/>
    </location>
</feature>
<name>A0A6J5ZC07_9ZZZZ</name>
<dbReference type="InterPro" id="IPR001650">
    <property type="entry name" value="Helicase_C-like"/>
</dbReference>
<dbReference type="InterPro" id="IPR047112">
    <property type="entry name" value="RecG/Mfd"/>
</dbReference>
<evidence type="ECO:0000256" key="2">
    <source>
        <dbReference type="ARBA" id="ARBA00022763"/>
    </source>
</evidence>
<dbReference type="InterPro" id="IPR045562">
    <property type="entry name" value="RecG_dom3_C"/>
</dbReference>
<sequence>MDYTPRGLGDGAPLDHQELIGAPLRWPSEKALAERPSFGGRKAEEGAEHLGLVTVGALLEHLPRDRREARTVAALAAGEQATVVVEVRSISSRPVRRRGMRPLVEALVFDATGPLQVTFFNQPWLVKKYPPGTRLVLHGTYEARNRFRVSSHAPTADEIGAGDEVAHYPAAEGLSSTQILAVVREHLGAARLAPDPLPGRLRARHRLPDMPSALLAGHAGQLEPARQRLAFDELLYVQLDLLRRRSRRAEEVKAPQLPATDDGAQKGLVSEWIDQQLPFELTGDQERAVAVVLGDIARGHPMQRLLMGEVGSGKTVVALAAMLRAVENGHQAALMAPTETLANQHFATLQELMPGQAVPIALLTGSTPAARRRDLLGKLASGQLGILVGTHALIEDDVLFDRLAVVVVDEQHRFGVRQRTALDAKAAGPAGTAAPHVLHMTATPIPRTLALLGYGDLDVTELRELPKGREPIATHLASGERDRSRAYERIREELRAGRQAYVVCPLVEESDALAARAATAEYERLSADEFEDFTVALIHGQMPSAQKAEAMRSFKAGEVDVLVATTVIEVGVDVPNATVMLIENAERYGLSQLHQLRGRIGRGEHASVCICFGAKESERLTAFSTWNDGFKLAEVDLRIRGEGELTGTRQSGMAAFRFATMPEDGELLERARLSAREILELDPELQMAEHVPLREALERVRGSLLAIAIAA</sequence>
<dbReference type="Pfam" id="PF17191">
    <property type="entry name" value="RecG_wedge"/>
    <property type="match status" value="1"/>
</dbReference>
<dbReference type="InterPro" id="IPR033454">
    <property type="entry name" value="RecG_wedge"/>
</dbReference>
<dbReference type="NCBIfam" id="NF008168">
    <property type="entry name" value="PRK10917.2-2"/>
    <property type="match status" value="1"/>
</dbReference>
<dbReference type="PROSITE" id="PS51192">
    <property type="entry name" value="HELICASE_ATP_BIND_1"/>
    <property type="match status" value="1"/>
</dbReference>
<evidence type="ECO:0000256" key="4">
    <source>
        <dbReference type="ARBA" id="ARBA00022806"/>
    </source>
</evidence>
<evidence type="ECO:0000259" key="9">
    <source>
        <dbReference type="PROSITE" id="PS51192"/>
    </source>
</evidence>
<dbReference type="AlphaFoldDB" id="A0A6J5ZC07"/>
<gene>
    <name evidence="11" type="ORF">UFOPK3522_00347</name>
</gene>
<dbReference type="PANTHER" id="PTHR47964">
    <property type="entry name" value="ATP-DEPENDENT DNA HELICASE HOMOLOG RECG, CHLOROPLASTIC"/>
    <property type="match status" value="1"/>
</dbReference>
<dbReference type="GO" id="GO:0005524">
    <property type="term" value="F:ATP binding"/>
    <property type="evidence" value="ECO:0007669"/>
    <property type="project" value="UniProtKB-KW"/>
</dbReference>
<evidence type="ECO:0000256" key="1">
    <source>
        <dbReference type="ARBA" id="ARBA00022741"/>
    </source>
</evidence>
<reference evidence="11" key="1">
    <citation type="submission" date="2020-05" db="EMBL/GenBank/DDBJ databases">
        <authorList>
            <person name="Chiriac C."/>
            <person name="Salcher M."/>
            <person name="Ghai R."/>
            <person name="Kavagutti S V."/>
        </authorList>
    </citation>
    <scope>NUCLEOTIDE SEQUENCE</scope>
</reference>
<dbReference type="SUPFAM" id="SSF50249">
    <property type="entry name" value="Nucleic acid-binding proteins"/>
    <property type="match status" value="1"/>
</dbReference>
<dbReference type="InterPro" id="IPR014001">
    <property type="entry name" value="Helicase_ATP-bd"/>
</dbReference>
<evidence type="ECO:0000256" key="5">
    <source>
        <dbReference type="ARBA" id="ARBA00022840"/>
    </source>
</evidence>
<dbReference type="SMART" id="SM00487">
    <property type="entry name" value="DEXDc"/>
    <property type="match status" value="1"/>
</dbReference>
<evidence type="ECO:0000256" key="3">
    <source>
        <dbReference type="ARBA" id="ARBA00022801"/>
    </source>
</evidence>
<keyword evidence="7" id="KW-0234">DNA repair</keyword>
<protein>
    <recommendedName>
        <fullName evidence="8">Probable DNA 3'-5' helicase RecG</fullName>
    </recommendedName>
</protein>
<dbReference type="InterPro" id="IPR027417">
    <property type="entry name" value="P-loop_NTPase"/>
</dbReference>
<keyword evidence="4" id="KW-0347">Helicase</keyword>
<dbReference type="InterPro" id="IPR012340">
    <property type="entry name" value="NA-bd_OB-fold"/>
</dbReference>
<dbReference type="PANTHER" id="PTHR47964:SF1">
    <property type="entry name" value="ATP-DEPENDENT DNA HELICASE HOMOLOG RECG, CHLOROPLASTIC"/>
    <property type="match status" value="1"/>
</dbReference>
<dbReference type="GO" id="GO:0003678">
    <property type="term" value="F:DNA helicase activity"/>
    <property type="evidence" value="ECO:0007669"/>
    <property type="project" value="TreeGrafter"/>
</dbReference>
<dbReference type="Pfam" id="PF00271">
    <property type="entry name" value="Helicase_C"/>
    <property type="match status" value="1"/>
</dbReference>
<dbReference type="SMART" id="SM00490">
    <property type="entry name" value="HELICc"/>
    <property type="match status" value="1"/>
</dbReference>
<evidence type="ECO:0000259" key="10">
    <source>
        <dbReference type="PROSITE" id="PS51194"/>
    </source>
</evidence>
<dbReference type="GO" id="GO:0016787">
    <property type="term" value="F:hydrolase activity"/>
    <property type="evidence" value="ECO:0007669"/>
    <property type="project" value="UniProtKB-KW"/>
</dbReference>
<dbReference type="GO" id="GO:0003677">
    <property type="term" value="F:DNA binding"/>
    <property type="evidence" value="ECO:0007669"/>
    <property type="project" value="UniProtKB-KW"/>
</dbReference>